<dbReference type="GO" id="GO:0016740">
    <property type="term" value="F:transferase activity"/>
    <property type="evidence" value="ECO:0007669"/>
    <property type="project" value="UniProtKB-KW"/>
</dbReference>
<dbReference type="RefSeq" id="WP_184564765.1">
    <property type="nucleotide sequence ID" value="NZ_JACIEI010000004.1"/>
</dbReference>
<dbReference type="PANTHER" id="PTHR43685">
    <property type="entry name" value="GLYCOSYLTRANSFERASE"/>
    <property type="match status" value="1"/>
</dbReference>
<gene>
    <name evidence="1" type="ORF">GGR95_001718</name>
</gene>
<accession>A0A7W6E7F3</accession>
<evidence type="ECO:0000313" key="2">
    <source>
        <dbReference type="Proteomes" id="UP000530268"/>
    </source>
</evidence>
<dbReference type="InterPro" id="IPR050834">
    <property type="entry name" value="Glycosyltransf_2"/>
</dbReference>
<dbReference type="AlphaFoldDB" id="A0A7W6E7F3"/>
<dbReference type="Gene3D" id="3.90.550.10">
    <property type="entry name" value="Spore Coat Polysaccharide Biosynthesis Protein SpsA, Chain A"/>
    <property type="match status" value="1"/>
</dbReference>
<dbReference type="InterPro" id="IPR029044">
    <property type="entry name" value="Nucleotide-diphossugar_trans"/>
</dbReference>
<organism evidence="1 2">
    <name type="scientific">Sulfitobacter undariae</name>
    <dbReference type="NCBI Taxonomy" id="1563671"/>
    <lineage>
        <taxon>Bacteria</taxon>
        <taxon>Pseudomonadati</taxon>
        <taxon>Pseudomonadota</taxon>
        <taxon>Alphaproteobacteria</taxon>
        <taxon>Rhodobacterales</taxon>
        <taxon>Roseobacteraceae</taxon>
        <taxon>Sulfitobacter</taxon>
    </lineage>
</organism>
<proteinExistence type="predicted"/>
<dbReference type="Proteomes" id="UP000530268">
    <property type="component" value="Unassembled WGS sequence"/>
</dbReference>
<dbReference type="Pfam" id="PF13641">
    <property type="entry name" value="Glyco_tranf_2_3"/>
    <property type="match status" value="1"/>
</dbReference>
<dbReference type="SUPFAM" id="SSF53448">
    <property type="entry name" value="Nucleotide-diphospho-sugar transferases"/>
    <property type="match status" value="1"/>
</dbReference>
<comment type="caution">
    <text evidence="1">The sequence shown here is derived from an EMBL/GenBank/DDBJ whole genome shotgun (WGS) entry which is preliminary data.</text>
</comment>
<keyword evidence="1" id="KW-0808">Transferase</keyword>
<dbReference type="EMBL" id="JACIEI010000004">
    <property type="protein sequence ID" value="MBB3994077.1"/>
    <property type="molecule type" value="Genomic_DNA"/>
</dbReference>
<protein>
    <submittedName>
        <fullName evidence="1">GT2 family glycosyltransferase</fullName>
    </submittedName>
</protein>
<keyword evidence="2" id="KW-1185">Reference proteome</keyword>
<evidence type="ECO:0000313" key="1">
    <source>
        <dbReference type="EMBL" id="MBB3994077.1"/>
    </source>
</evidence>
<dbReference type="PANTHER" id="PTHR43685:SF3">
    <property type="entry name" value="SLR2126 PROTEIN"/>
    <property type="match status" value="1"/>
</dbReference>
<sequence>MSDLTVSVIVVSRARPDALRRCLLGIAQLQYDPFEVVVVACAEGMKVAEGAGILPDIKWIAFDKANISAARNLGLVHAAGEIVAFIDDDAVPEPQWLRHLVAPAAQNDVAAMGGYVRGRNGISFQYKARSLDAQGLPQELDIDPLQATVLTPPEGRAIKTEGTNMAFRRDVLIEMDGFDPAFRFYLDETDLNMRLARAGHLTALAPLAQVHHGFAASATRRDDRVPRDLYEIGASWAVFQRKHIPEDQHAAHWDARCASERQRLLRHMVTGGLEPRDVRRLMKRLMDGYAEGLERRLGGSRLPRHAAEPFRPVAVLPRQASFTAMRGLKGGAALRSAAARVAAGRIETVLILSRTTLFHRVSFNEQGVWVQRGGLFGRADRDDPVFRFNSFGRRSMRERTRTALVRGHFGG</sequence>
<reference evidence="1 2" key="1">
    <citation type="submission" date="2020-08" db="EMBL/GenBank/DDBJ databases">
        <title>Genomic Encyclopedia of Type Strains, Phase IV (KMG-IV): sequencing the most valuable type-strain genomes for metagenomic binning, comparative biology and taxonomic classification.</title>
        <authorList>
            <person name="Goeker M."/>
        </authorList>
    </citation>
    <scope>NUCLEOTIDE SEQUENCE [LARGE SCALE GENOMIC DNA]</scope>
    <source>
        <strain evidence="1 2">DSM 102234</strain>
    </source>
</reference>
<name>A0A7W6E7F3_9RHOB</name>